<organism evidence="2 3">
    <name type="scientific">Georgenia thermotolerans</name>
    <dbReference type="NCBI Taxonomy" id="527326"/>
    <lineage>
        <taxon>Bacteria</taxon>
        <taxon>Bacillati</taxon>
        <taxon>Actinomycetota</taxon>
        <taxon>Actinomycetes</taxon>
        <taxon>Micrococcales</taxon>
        <taxon>Bogoriellaceae</taxon>
        <taxon>Georgenia</taxon>
    </lineage>
</organism>
<protein>
    <submittedName>
        <fullName evidence="2">DUF3054 family protein</fullName>
    </submittedName>
</protein>
<evidence type="ECO:0000256" key="1">
    <source>
        <dbReference type="SAM" id="Phobius"/>
    </source>
</evidence>
<feature type="transmembrane region" description="Helical" evidence="1">
    <location>
        <begin position="16"/>
        <end position="35"/>
    </location>
</feature>
<evidence type="ECO:0000313" key="3">
    <source>
        <dbReference type="Proteomes" id="UP000451860"/>
    </source>
</evidence>
<feature type="transmembrane region" description="Helical" evidence="1">
    <location>
        <begin position="70"/>
        <end position="89"/>
    </location>
</feature>
<feature type="transmembrane region" description="Helical" evidence="1">
    <location>
        <begin position="101"/>
        <end position="119"/>
    </location>
</feature>
<keyword evidence="1" id="KW-0812">Transmembrane</keyword>
<reference evidence="2 3" key="1">
    <citation type="submission" date="2019-10" db="EMBL/GenBank/DDBJ databases">
        <title>Georgenia wutianyii sp. nov. and Georgenia yuyongxinii sp. nov. isolated from plateau pika (Ochotona curzoniae) in the Qinghai-Tibet plateau of China.</title>
        <authorList>
            <person name="Tian Z."/>
        </authorList>
    </citation>
    <scope>NUCLEOTIDE SEQUENCE [LARGE SCALE GENOMIC DNA]</scope>
    <source>
        <strain evidence="2 3">DSM 21501</strain>
    </source>
</reference>
<keyword evidence="1" id="KW-1133">Transmembrane helix</keyword>
<accession>A0A7J5UML8</accession>
<dbReference type="RefSeq" id="WP_152202152.1">
    <property type="nucleotide sequence ID" value="NZ_VUKF01000011.1"/>
</dbReference>
<dbReference type="Pfam" id="PF11255">
    <property type="entry name" value="DUF3054"/>
    <property type="match status" value="1"/>
</dbReference>
<dbReference type="Proteomes" id="UP000451860">
    <property type="component" value="Unassembled WGS sequence"/>
</dbReference>
<dbReference type="EMBL" id="WHJE01000063">
    <property type="protein sequence ID" value="KAE8763616.1"/>
    <property type="molecule type" value="Genomic_DNA"/>
</dbReference>
<gene>
    <name evidence="2" type="ORF">GB883_13145</name>
</gene>
<keyword evidence="1" id="KW-0472">Membrane</keyword>
<keyword evidence="3" id="KW-1185">Reference proteome</keyword>
<evidence type="ECO:0000313" key="2">
    <source>
        <dbReference type="EMBL" id="KAE8763616.1"/>
    </source>
</evidence>
<feature type="transmembrane region" description="Helical" evidence="1">
    <location>
        <begin position="47"/>
        <end position="64"/>
    </location>
</feature>
<sequence length="134" mass="14487">METDPEPVADSATNPWRWFGIDVLCVLVFALVGMLSHGSPLSGYPGTAWPFIVGLVVAWIIPGTRDVPTILWPTGVVVWAVTTVVGLALRWATGGGVSGAFPLVTAVVLAILLIGWRVVPEVVQRRRERQGRYL</sequence>
<name>A0A7J5UML8_9MICO</name>
<dbReference type="AlphaFoldDB" id="A0A7J5UML8"/>
<dbReference type="OrthoDB" id="3698172at2"/>
<dbReference type="InterPro" id="IPR021414">
    <property type="entry name" value="DUF3054"/>
</dbReference>
<comment type="caution">
    <text evidence="2">The sequence shown here is derived from an EMBL/GenBank/DDBJ whole genome shotgun (WGS) entry which is preliminary data.</text>
</comment>
<proteinExistence type="predicted"/>